<accession>H1KC51</accession>
<dbReference type="InterPro" id="IPR021283">
    <property type="entry name" value="Phage_Wedge1"/>
</dbReference>
<dbReference type="Proteomes" id="UP000004382">
    <property type="component" value="Unassembled WGS sequence"/>
</dbReference>
<gene>
    <name evidence="1" type="ORF">MetexDRAFT_0213</name>
</gene>
<name>H1KC51_METEX</name>
<dbReference type="AlphaFoldDB" id="H1KC51"/>
<reference evidence="1 2" key="1">
    <citation type="submission" date="2011-09" db="EMBL/GenBank/DDBJ databases">
        <title>The draft genome of Methylobacterium extorquens DSM 13060.</title>
        <authorList>
            <consortium name="US DOE Joint Genome Institute (JGI-PGF)"/>
            <person name="Lucas S."/>
            <person name="Han J."/>
            <person name="Lapidus A."/>
            <person name="Cheng J.-F."/>
            <person name="Goodwin L."/>
            <person name="Pitluck S."/>
            <person name="Peters L."/>
            <person name="Land M.L."/>
            <person name="Hauser L."/>
            <person name="Koskimaki J."/>
            <person name="Halonen O."/>
            <person name="Pirttila A."/>
            <person name="Frank C."/>
            <person name="Woyke T.J."/>
        </authorList>
    </citation>
    <scope>NUCLEOTIDE SEQUENCE [LARGE SCALE GENOMIC DNA]</scope>
    <source>
        <strain evidence="1 2">DSM 13060</strain>
    </source>
</reference>
<organism evidence="1 2">
    <name type="scientific">Methylorubrum extorquens DSM 13060</name>
    <dbReference type="NCBI Taxonomy" id="882800"/>
    <lineage>
        <taxon>Bacteria</taxon>
        <taxon>Pseudomonadati</taxon>
        <taxon>Pseudomonadota</taxon>
        <taxon>Alphaproteobacteria</taxon>
        <taxon>Hyphomicrobiales</taxon>
        <taxon>Methylobacteriaceae</taxon>
        <taxon>Methylorubrum</taxon>
    </lineage>
</organism>
<dbReference type="Pfam" id="PF11041">
    <property type="entry name" value="Phage_Wedge1"/>
    <property type="match status" value="1"/>
</dbReference>
<dbReference type="EMBL" id="AGJK01000003">
    <property type="protein sequence ID" value="EHP94868.1"/>
    <property type="molecule type" value="Genomic_DNA"/>
</dbReference>
<evidence type="ECO:0008006" key="3">
    <source>
        <dbReference type="Google" id="ProtNLM"/>
    </source>
</evidence>
<proteinExistence type="predicted"/>
<dbReference type="RefSeq" id="WP_003596295.1">
    <property type="nucleotide sequence ID" value="NZ_AGJK01000003.1"/>
</dbReference>
<protein>
    <recommendedName>
        <fullName evidence="3">DUF2612 domain-containing protein</fullName>
    </recommendedName>
</protein>
<sequence length="274" mass="29494">MTDTCPAKGSLVERELARLPTQYREAARLQGYIAGVLHQIEEATRVTCAIPSFFDLNTAVGEQLTFLGKRMGVPRCHCVCNAKPVIGFACEGMQTPFQIVGFCEDGVWQGCEGVSDLCINDDEVFRNHLKARRYQMLGLFDLESLGAAIRQVWGSTAWVARAQAGRVVLAPGRDLTRGEIERLAVTLRLLPIAPGIRIAMHYGAAPIAGFGTGWAGFCDSVPDQPILGFACEDSDGGRPIAGFCGDAVWAACAPPVVPAGHWLCPVEIDPYACP</sequence>
<comment type="caution">
    <text evidence="1">The sequence shown here is derived from an EMBL/GenBank/DDBJ whole genome shotgun (WGS) entry which is preliminary data.</text>
</comment>
<dbReference type="PATRIC" id="fig|882800.3.peg.202"/>
<evidence type="ECO:0000313" key="1">
    <source>
        <dbReference type="EMBL" id="EHP94868.1"/>
    </source>
</evidence>
<evidence type="ECO:0000313" key="2">
    <source>
        <dbReference type="Proteomes" id="UP000004382"/>
    </source>
</evidence>